<gene>
    <name evidence="8" type="primary">fliD</name>
    <name evidence="8" type="ORF">ACFODK_03430</name>
</gene>
<dbReference type="InterPro" id="IPR010810">
    <property type="entry name" value="Flagellin_hook_IN_motif"/>
</dbReference>
<keyword evidence="9" id="KW-1185">Reference proteome</keyword>
<reference evidence="9" key="1">
    <citation type="journal article" date="2019" name="Int. J. Syst. Evol. Microbiol.">
        <title>The Global Catalogue of Microorganisms (GCM) 10K type strain sequencing project: providing services to taxonomists for standard genome sequencing and annotation.</title>
        <authorList>
            <consortium name="The Broad Institute Genomics Platform"/>
            <consortium name="The Broad Institute Genome Sequencing Center for Infectious Disease"/>
            <person name="Wu L."/>
            <person name="Ma J."/>
        </authorList>
    </citation>
    <scope>NUCLEOTIDE SEQUENCE [LARGE SCALE GENOMIC DNA]</scope>
    <source>
        <strain evidence="9">KCTC 52606</strain>
    </source>
</reference>
<comment type="subunit">
    <text evidence="2 5">Homopentamer.</text>
</comment>
<comment type="similarity">
    <text evidence="1 5">Belongs to the FliD family.</text>
</comment>
<dbReference type="InterPro" id="IPR003481">
    <property type="entry name" value="FliD_N"/>
</dbReference>
<dbReference type="Pfam" id="PF02465">
    <property type="entry name" value="FliD_N"/>
    <property type="match status" value="1"/>
</dbReference>
<evidence type="ECO:0000256" key="3">
    <source>
        <dbReference type="ARBA" id="ARBA00023054"/>
    </source>
</evidence>
<evidence type="ECO:0000256" key="4">
    <source>
        <dbReference type="ARBA" id="ARBA00023143"/>
    </source>
</evidence>
<keyword evidence="5" id="KW-0964">Secreted</keyword>
<dbReference type="RefSeq" id="WP_336918486.1">
    <property type="nucleotide sequence ID" value="NZ_JBANRN010000005.1"/>
</dbReference>
<evidence type="ECO:0000259" key="7">
    <source>
        <dbReference type="Pfam" id="PF07195"/>
    </source>
</evidence>
<evidence type="ECO:0000313" key="9">
    <source>
        <dbReference type="Proteomes" id="UP001595378"/>
    </source>
</evidence>
<dbReference type="Pfam" id="PF07195">
    <property type="entry name" value="FliD_C"/>
    <property type="match status" value="1"/>
</dbReference>
<dbReference type="InterPro" id="IPR040026">
    <property type="entry name" value="FliD"/>
</dbReference>
<comment type="subcellular location">
    <subcellularLocation>
        <location evidence="5">Secreted</location>
    </subcellularLocation>
    <subcellularLocation>
        <location evidence="5">Bacterial flagellum</location>
    </subcellularLocation>
</comment>
<dbReference type="EMBL" id="JBHRSU010000003">
    <property type="protein sequence ID" value="MFC3099939.1"/>
    <property type="molecule type" value="Genomic_DNA"/>
</dbReference>
<organism evidence="8 9">
    <name type="scientific">Alteraurantiacibacter lauratis</name>
    <dbReference type="NCBI Taxonomy" id="2054627"/>
    <lineage>
        <taxon>Bacteria</taxon>
        <taxon>Pseudomonadati</taxon>
        <taxon>Pseudomonadota</taxon>
        <taxon>Alphaproteobacteria</taxon>
        <taxon>Sphingomonadales</taxon>
        <taxon>Erythrobacteraceae</taxon>
        <taxon>Alteraurantiacibacter</taxon>
    </lineage>
</organism>
<keyword evidence="4 5" id="KW-0975">Bacterial flagellum</keyword>
<dbReference type="Pfam" id="PF07196">
    <property type="entry name" value="Flagellin_IN"/>
    <property type="match status" value="1"/>
</dbReference>
<dbReference type="InterPro" id="IPR010809">
    <property type="entry name" value="FliD_C"/>
</dbReference>
<comment type="function">
    <text evidence="5">Required for morphogenesis and for the elongation of the flagellar filament by facilitating polymerization of the flagellin monomers at the tip of growing filament. Forms a capping structure, which prevents flagellin subunits (transported through the central channel of the flagellum) from leaking out without polymerization at the distal end.</text>
</comment>
<sequence>MTSTSSTSSIITTLGGGSGVDMIKLATDLAEARFLSQKGQLQSRSQALEARISAASTLRRQITNLASALGDRIRTGDLSPSPTLSNPAVAQISLLPGSPGRGSYSLEVTALASAQTLASNGYAANTAPVGEGQLTIRFGTAGASSFAEDTARAPVTIDVTDTDTLADVARKITQSGSGLTAYVAQGAGGTRLVVKGQDGAANGFVIEAAGASASDGVTPPVAGQIDYLAWSPASDSGQRKAAAQDAAFLFDGVAMTSASNKVSNLPGGLVLQLTGTNAGAPAQIGFADKTQAITAMMGDFVAALNDITASLNELANPRSGELGNDAGARALKRALAGLTTQVVMPNAADGDPRTLADLGLATTREGNFRLDAVRLRETLANSPAGASAMFTTGLFGVFATVDSMARSVTLRTNPGSLGGSVERYTRQQEQITERLGKIAEQQEKLREQLVKTFTSSDRNVAASQSTLAFLKNQIAAWNAPRN</sequence>
<keyword evidence="8" id="KW-0966">Cell projection</keyword>
<comment type="caution">
    <text evidence="8">The sequence shown here is derived from an EMBL/GenBank/DDBJ whole genome shotgun (WGS) entry which is preliminary data.</text>
</comment>
<dbReference type="PANTHER" id="PTHR30288:SF0">
    <property type="entry name" value="FLAGELLAR HOOK-ASSOCIATED PROTEIN 2"/>
    <property type="match status" value="1"/>
</dbReference>
<keyword evidence="8" id="KW-0969">Cilium</keyword>
<evidence type="ECO:0000259" key="6">
    <source>
        <dbReference type="Pfam" id="PF02465"/>
    </source>
</evidence>
<evidence type="ECO:0000256" key="5">
    <source>
        <dbReference type="RuleBase" id="RU362066"/>
    </source>
</evidence>
<keyword evidence="3" id="KW-0175">Coiled coil</keyword>
<evidence type="ECO:0000256" key="2">
    <source>
        <dbReference type="ARBA" id="ARBA00011255"/>
    </source>
</evidence>
<accession>A0ABV7EB29</accession>
<feature type="domain" description="Flagellar hook-associated protein 2 N-terminal" evidence="6">
    <location>
        <begin position="18"/>
        <end position="115"/>
    </location>
</feature>
<name>A0ABV7EB29_9SPHN</name>
<dbReference type="PANTHER" id="PTHR30288">
    <property type="entry name" value="FLAGELLAR CAP/ASSEMBLY PROTEIN FLID"/>
    <property type="match status" value="1"/>
</dbReference>
<keyword evidence="8" id="KW-0282">Flagellum</keyword>
<feature type="domain" description="Flagellar hook-associated protein 2 C-terminal" evidence="7">
    <location>
        <begin position="243"/>
        <end position="458"/>
    </location>
</feature>
<protein>
    <recommendedName>
        <fullName evidence="5">Flagellar hook-associated protein 2</fullName>
        <shortName evidence="5">HAP2</shortName>
    </recommendedName>
    <alternativeName>
        <fullName evidence="5">Flagellar cap protein</fullName>
    </alternativeName>
</protein>
<evidence type="ECO:0000313" key="8">
    <source>
        <dbReference type="EMBL" id="MFC3099939.1"/>
    </source>
</evidence>
<proteinExistence type="inferred from homology"/>
<evidence type="ECO:0000256" key="1">
    <source>
        <dbReference type="ARBA" id="ARBA00009764"/>
    </source>
</evidence>
<dbReference type="Proteomes" id="UP001595378">
    <property type="component" value="Unassembled WGS sequence"/>
</dbReference>